<dbReference type="InterPro" id="IPR056159">
    <property type="entry name" value="Beta-prop_IFT121_TULP_N"/>
</dbReference>
<dbReference type="InterPro" id="IPR039857">
    <property type="entry name" value="Ift122/121"/>
</dbReference>
<dbReference type="PROSITE" id="PS50082">
    <property type="entry name" value="WD_REPEATS_2"/>
    <property type="match status" value="1"/>
</dbReference>
<dbReference type="InterPro" id="IPR015943">
    <property type="entry name" value="WD40/YVTN_repeat-like_dom_sf"/>
</dbReference>
<sequence length="1304" mass="147334">MFIYLSKKIAIPNNVRLRCLGWNRGQGYIACGGEDGLLKVLKLETQQGKDAKVRGLAAPSNLSMNQNLDGHSGAVQVVAWNEQYQKLTTSDQYGLIIVWILYKGSWYEEMINNRNRSVVRDMKWNADGQRICIVYEDGAVIVGSVDGNRIWGKDLKGLQLTDVEWSPDGKNIVFGISNGEVQIFDNTGNFCDVNTVTGINFSVGSATELNLQELPEANPAKMTLFCLTNVTGAVKIAGIEWYDGREGFVEPNCPCLAVCFDIGRMQIMRHELDENPVLIDTSMTVVNIQWNNCGAVLAVAGMQRVTGQDKDINVVQFYTPFGEHLRTLKVPGKQITEACWEGGGLRIALAVDSFIYFANIRPNYKWGYFSNTVVYAFNKPDRQEHCVVFWDTKNGEKYVKYVRNLLSITASGEHCVLATRADDNSGQHVLVLCNAIGTPLDSKYIEIEPLFVAMTRSHVIASSREAFYSWQYRSPKKLTALELQTHTKRKDVREKMFHIDDVPSGAGEGIKDVTKALAPTHDPVCCICASDKVLILGRESGTIHRYSLPKLALEMKNVLNYRPHQLSLNCISSRLAIVDISGVLSFFDLDVRKTDPTKNETVVGEHLKFERKDVWDMKWADDNAELFAMMEKTRMYIFRNLDPEEPILSSGYICQFNDLEVKAALLDEIMKDPDHPIKESLIELEVKSLRDARDLLEKVGIPDAYQFIEDNPHPRLWRLLAESSLERLDLEMAEKAFVRCQDYQGIKFVKRLIKLDNETKKKAEVAAYFKRFEETERLYLEMDRRDLAVDLRLKLGDWFRVVQLLKTGGGGGDDQLLEQAWNAIGDYYADRQKWQNAVTYYVQGRNQARLAECYYMLEDYIGLEKMINTLPENHALLAPDLNTRGFWRIRDSYANPRLRLGGNYVGNNNNSIADDNDSSNENVNDKDIVDGRDNDNDNVNDNDNDSHSYNVHDRGKDNDIDNVTTGKVKEAIDCCVQLNQWDLAIDLAKQHNVKEIDTLLANYISLTFCSYRKANHFISAAKLLFKVAGEVSDAKTNPLRAKKLYVLAALLVENYHEHVKMMNMKTASGREKKSKRELSLSTRCRSNTLITCKICDVVNGHHIGSPPQRGNSGVDHGCLTQEPQPVKITELALANSALAGLLEEDSIATDESKIIDNAWRGAEAYHFFLLAQRQMYEGSIDAAMKTALRLSDYEDVLDPVCIHSLLALVSCANRAFGTCSKAFIKLESIENLTKEQRDAYEELALDIFTKSQVCPNCDAKFPTCIVSGRPLMDYQFWMCGTCKHRAYEQEISTLNHCPLCHAPI</sequence>
<dbReference type="Pfam" id="PF24797">
    <property type="entry name" value="Beta-prop_WDR35_TULP_N"/>
    <property type="match status" value="1"/>
</dbReference>
<evidence type="ECO:0000256" key="2">
    <source>
        <dbReference type="ARBA" id="ARBA00022490"/>
    </source>
</evidence>
<proteinExistence type="predicted"/>
<dbReference type="GO" id="GO:1905515">
    <property type="term" value="P:non-motile cilium assembly"/>
    <property type="evidence" value="ECO:0007669"/>
    <property type="project" value="TreeGrafter"/>
</dbReference>
<dbReference type="InterPro" id="IPR056158">
    <property type="entry name" value="Beta-prop_IFT121_2nd"/>
</dbReference>
<dbReference type="PANTHER" id="PTHR12764:SF5">
    <property type="entry name" value="LD29485P"/>
    <property type="match status" value="1"/>
</dbReference>
<dbReference type="Pfam" id="PF25170">
    <property type="entry name" value="TPR_WDR35"/>
    <property type="match status" value="1"/>
</dbReference>
<comment type="subcellular location">
    <subcellularLocation>
        <location evidence="1">Cytoplasm</location>
        <location evidence="1">Cytoskeleton</location>
        <location evidence="1">Cilium basal body</location>
    </subcellularLocation>
</comment>
<dbReference type="Pfam" id="PF23390">
    <property type="entry name" value="Beta-prop_WDR35_2nd"/>
    <property type="match status" value="1"/>
</dbReference>
<evidence type="ECO:0000256" key="4">
    <source>
        <dbReference type="ARBA" id="ARBA00022737"/>
    </source>
</evidence>
<evidence type="ECO:0000256" key="9">
    <source>
        <dbReference type="PROSITE-ProRule" id="PRU00221"/>
    </source>
</evidence>
<feature type="domain" description="IFT121-like TPR repeats" evidence="15">
    <location>
        <begin position="1156"/>
        <end position="1252"/>
    </location>
</feature>
<feature type="compositionally biased region" description="Basic and acidic residues" evidence="10">
    <location>
        <begin position="923"/>
        <end position="935"/>
    </location>
</feature>
<reference evidence="16" key="1">
    <citation type="journal article" date="2023" name="G3 (Bethesda)">
        <title>Whole genome assembly and annotation of the endangered Caribbean coral Acropora cervicornis.</title>
        <authorList>
            <person name="Selwyn J.D."/>
            <person name="Vollmer S.V."/>
        </authorList>
    </citation>
    <scope>NUCLEOTIDE SEQUENCE</scope>
    <source>
        <strain evidence="16">K2</strain>
    </source>
</reference>
<keyword evidence="6" id="KW-0969">Cilium</keyword>
<dbReference type="GO" id="GO:0035721">
    <property type="term" value="P:intraciliary retrograde transport"/>
    <property type="evidence" value="ECO:0007669"/>
    <property type="project" value="TreeGrafter"/>
</dbReference>
<feature type="compositionally biased region" description="Basic and acidic residues" evidence="10">
    <location>
        <begin position="944"/>
        <end position="959"/>
    </location>
</feature>
<dbReference type="PANTHER" id="PTHR12764">
    <property type="entry name" value="WD REPEAT DOMAIN-RELATED"/>
    <property type="match status" value="1"/>
</dbReference>
<keyword evidence="2" id="KW-0963">Cytoplasm</keyword>
<feature type="domain" description="IFT80/172/WDR35 TPR" evidence="12">
    <location>
        <begin position="716"/>
        <end position="804"/>
    </location>
</feature>
<keyword evidence="17" id="KW-1185">Reference proteome</keyword>
<keyword evidence="8" id="KW-0966">Cell projection</keyword>
<evidence type="ECO:0000256" key="8">
    <source>
        <dbReference type="ARBA" id="ARBA00023273"/>
    </source>
</evidence>
<keyword evidence="3 9" id="KW-0853">WD repeat</keyword>
<dbReference type="InterPro" id="IPR001680">
    <property type="entry name" value="WD40_rpt"/>
</dbReference>
<dbReference type="InterPro" id="IPR017233">
    <property type="entry name" value="WDR35"/>
</dbReference>
<feature type="repeat" description="WD" evidence="9">
    <location>
        <begin position="68"/>
        <end position="99"/>
    </location>
</feature>
<dbReference type="Proteomes" id="UP001249851">
    <property type="component" value="Unassembled WGS sequence"/>
</dbReference>
<evidence type="ECO:0000256" key="7">
    <source>
        <dbReference type="ARBA" id="ARBA00023212"/>
    </source>
</evidence>
<dbReference type="Pfam" id="PF23387">
    <property type="entry name" value="TPR_IFT80_172"/>
    <property type="match status" value="1"/>
</dbReference>
<dbReference type="Pfam" id="PF23145">
    <property type="entry name" value="Zf_2nd_IFT121"/>
    <property type="match status" value="1"/>
</dbReference>
<dbReference type="InterPro" id="IPR036322">
    <property type="entry name" value="WD40_repeat_dom_sf"/>
</dbReference>
<dbReference type="FunFam" id="2.130.10.10:FF:001708">
    <property type="entry name" value="WD repeat-containing protein 35"/>
    <property type="match status" value="1"/>
</dbReference>
<dbReference type="Gene3D" id="2.130.10.10">
    <property type="entry name" value="YVTN repeat-like/Quinoprotein amine dehydrogenase"/>
    <property type="match status" value="2"/>
</dbReference>
<dbReference type="InterPro" id="IPR057979">
    <property type="entry name" value="TPR_IFT121"/>
</dbReference>
<evidence type="ECO:0000313" key="16">
    <source>
        <dbReference type="EMBL" id="KAK2557933.1"/>
    </source>
</evidence>
<feature type="domain" description="IFT121 second beta-propeller" evidence="13">
    <location>
        <begin position="366"/>
        <end position="685"/>
    </location>
</feature>
<evidence type="ECO:0000256" key="6">
    <source>
        <dbReference type="ARBA" id="ARBA00023069"/>
    </source>
</evidence>
<keyword evidence="5" id="KW-0970">Cilium biogenesis/degradation</keyword>
<dbReference type="GO" id="GO:0097730">
    <property type="term" value="C:non-motile cilium"/>
    <property type="evidence" value="ECO:0007669"/>
    <property type="project" value="TreeGrafter"/>
</dbReference>
<keyword evidence="7" id="KW-0206">Cytoskeleton</keyword>
<evidence type="ECO:0000259" key="15">
    <source>
        <dbReference type="Pfam" id="PF25768"/>
    </source>
</evidence>
<evidence type="ECO:0000259" key="14">
    <source>
        <dbReference type="Pfam" id="PF24797"/>
    </source>
</evidence>
<dbReference type="GO" id="GO:0061512">
    <property type="term" value="P:protein localization to cilium"/>
    <property type="evidence" value="ECO:0007669"/>
    <property type="project" value="TreeGrafter"/>
</dbReference>
<evidence type="ECO:0000256" key="5">
    <source>
        <dbReference type="ARBA" id="ARBA00022794"/>
    </source>
</evidence>
<evidence type="ECO:0000256" key="3">
    <source>
        <dbReference type="ARBA" id="ARBA00022574"/>
    </source>
</evidence>
<evidence type="ECO:0000259" key="11">
    <source>
        <dbReference type="Pfam" id="PF23145"/>
    </source>
</evidence>
<feature type="domain" description="IFT121-like zinc finger" evidence="11">
    <location>
        <begin position="1262"/>
        <end position="1304"/>
    </location>
</feature>
<dbReference type="PIRSF" id="PIRSF037536">
    <property type="entry name" value="WD_repeat_p35"/>
    <property type="match status" value="1"/>
</dbReference>
<dbReference type="InterPro" id="IPR056170">
    <property type="entry name" value="Znf_IFT121-like"/>
</dbReference>
<dbReference type="InterPro" id="IPR057361">
    <property type="entry name" value="TPR_WDR35"/>
</dbReference>
<dbReference type="SUPFAM" id="SSF50978">
    <property type="entry name" value="WD40 repeat-like"/>
    <property type="match status" value="1"/>
</dbReference>
<dbReference type="Gene3D" id="1.25.40.470">
    <property type="match status" value="1"/>
</dbReference>
<evidence type="ECO:0000259" key="13">
    <source>
        <dbReference type="Pfam" id="PF23390"/>
    </source>
</evidence>
<feature type="region of interest" description="Disordered" evidence="10">
    <location>
        <begin position="909"/>
        <end position="959"/>
    </location>
</feature>
<reference evidence="16" key="2">
    <citation type="journal article" date="2023" name="Science">
        <title>Genomic signatures of disease resistance in endangered staghorn corals.</title>
        <authorList>
            <person name="Vollmer S.V."/>
            <person name="Selwyn J.D."/>
            <person name="Despard B.A."/>
            <person name="Roesel C.L."/>
        </authorList>
    </citation>
    <scope>NUCLEOTIDE SEQUENCE</scope>
    <source>
        <strain evidence="16">K2</strain>
    </source>
</reference>
<dbReference type="SUPFAM" id="SSF82171">
    <property type="entry name" value="DPP6 N-terminal domain-like"/>
    <property type="match status" value="1"/>
</dbReference>
<feature type="domain" description="IFT121/TULP4 N-terminal" evidence="14">
    <location>
        <begin position="1"/>
        <end position="361"/>
    </location>
</feature>
<keyword evidence="4" id="KW-0677">Repeat</keyword>
<dbReference type="SMART" id="SM00320">
    <property type="entry name" value="WD40"/>
    <property type="match status" value="4"/>
</dbReference>
<evidence type="ECO:0000259" key="12">
    <source>
        <dbReference type="Pfam" id="PF23387"/>
    </source>
</evidence>
<dbReference type="EMBL" id="JARQWQ010000047">
    <property type="protein sequence ID" value="KAK2557933.1"/>
    <property type="molecule type" value="Genomic_DNA"/>
</dbReference>
<name>A0AAD9QAX2_ACRCE</name>
<gene>
    <name evidence="16" type="ORF">P5673_019921</name>
</gene>
<dbReference type="Pfam" id="PF25768">
    <property type="entry name" value="TPR_IFT121"/>
    <property type="match status" value="1"/>
</dbReference>
<comment type="caution">
    <text evidence="16">The sequence shown here is derived from an EMBL/GenBank/DDBJ whole genome shotgun (WGS) entry which is preliminary data.</text>
</comment>
<evidence type="ECO:0000256" key="1">
    <source>
        <dbReference type="ARBA" id="ARBA00004120"/>
    </source>
</evidence>
<dbReference type="InterPro" id="IPR056157">
    <property type="entry name" value="TPR_IFT80_172_dom"/>
</dbReference>
<evidence type="ECO:0000313" key="17">
    <source>
        <dbReference type="Proteomes" id="UP001249851"/>
    </source>
</evidence>
<organism evidence="16 17">
    <name type="scientific">Acropora cervicornis</name>
    <name type="common">Staghorn coral</name>
    <dbReference type="NCBI Taxonomy" id="6130"/>
    <lineage>
        <taxon>Eukaryota</taxon>
        <taxon>Metazoa</taxon>
        <taxon>Cnidaria</taxon>
        <taxon>Anthozoa</taxon>
        <taxon>Hexacorallia</taxon>
        <taxon>Scleractinia</taxon>
        <taxon>Astrocoeniina</taxon>
        <taxon>Acroporidae</taxon>
        <taxon>Acropora</taxon>
    </lineage>
</organism>
<dbReference type="GO" id="GO:0030991">
    <property type="term" value="C:intraciliary transport particle A"/>
    <property type="evidence" value="ECO:0007669"/>
    <property type="project" value="TreeGrafter"/>
</dbReference>
<protein>
    <submittedName>
        <fullName evidence="16">WD repeat-containing protein 35</fullName>
    </submittedName>
</protein>
<accession>A0AAD9QAX2</accession>
<evidence type="ECO:0000256" key="10">
    <source>
        <dbReference type="SAM" id="MobiDB-lite"/>
    </source>
</evidence>